<gene>
    <name evidence="1" type="ORF">AVEN_236714_1</name>
</gene>
<dbReference type="Proteomes" id="UP000499080">
    <property type="component" value="Unassembled WGS sequence"/>
</dbReference>
<comment type="caution">
    <text evidence="1">The sequence shown here is derived from an EMBL/GenBank/DDBJ whole genome shotgun (WGS) entry which is preliminary data.</text>
</comment>
<accession>A0A4Y2TS59</accession>
<organism evidence="1 2">
    <name type="scientific">Araneus ventricosus</name>
    <name type="common">Orbweaver spider</name>
    <name type="synonym">Epeira ventricosa</name>
    <dbReference type="NCBI Taxonomy" id="182803"/>
    <lineage>
        <taxon>Eukaryota</taxon>
        <taxon>Metazoa</taxon>
        <taxon>Ecdysozoa</taxon>
        <taxon>Arthropoda</taxon>
        <taxon>Chelicerata</taxon>
        <taxon>Arachnida</taxon>
        <taxon>Araneae</taxon>
        <taxon>Araneomorphae</taxon>
        <taxon>Entelegynae</taxon>
        <taxon>Araneoidea</taxon>
        <taxon>Araneidae</taxon>
        <taxon>Araneus</taxon>
    </lineage>
</organism>
<evidence type="ECO:0000313" key="2">
    <source>
        <dbReference type="Proteomes" id="UP000499080"/>
    </source>
</evidence>
<reference evidence="1 2" key="1">
    <citation type="journal article" date="2019" name="Sci. Rep.">
        <title>Orb-weaving spider Araneus ventricosus genome elucidates the spidroin gene catalogue.</title>
        <authorList>
            <person name="Kono N."/>
            <person name="Nakamura H."/>
            <person name="Ohtoshi R."/>
            <person name="Moran D.A.P."/>
            <person name="Shinohara A."/>
            <person name="Yoshida Y."/>
            <person name="Fujiwara M."/>
            <person name="Mori M."/>
            <person name="Tomita M."/>
            <person name="Arakawa K."/>
        </authorList>
    </citation>
    <scope>NUCLEOTIDE SEQUENCE [LARGE SCALE GENOMIC DNA]</scope>
</reference>
<name>A0A4Y2TS59_ARAVE</name>
<proteinExistence type="predicted"/>
<protein>
    <submittedName>
        <fullName evidence="1">Uncharacterized protein</fullName>
    </submittedName>
</protein>
<keyword evidence="2" id="KW-1185">Reference proteome</keyword>
<sequence>MQNGFFRKTPPFPGHVSTESVRQRPWKNLGRALFHCRFIALLPFPRCTVHSTVINVSHAGYYKKSWSDPETLERRRSFAIADENFITVGNAFPAFNLCGFNNGDTKTHPFAESEPPCSLMREGMYFLVYVALSAVNTTSEL</sequence>
<dbReference type="EMBL" id="BGPR01030762">
    <property type="protein sequence ID" value="GBO03475.1"/>
    <property type="molecule type" value="Genomic_DNA"/>
</dbReference>
<evidence type="ECO:0000313" key="1">
    <source>
        <dbReference type="EMBL" id="GBO03475.1"/>
    </source>
</evidence>
<dbReference type="AlphaFoldDB" id="A0A4Y2TS59"/>